<evidence type="ECO:0000256" key="3">
    <source>
        <dbReference type="PROSITE-ProRule" id="PRU00339"/>
    </source>
</evidence>
<evidence type="ECO:0000256" key="1">
    <source>
        <dbReference type="ARBA" id="ARBA00022737"/>
    </source>
</evidence>
<dbReference type="Pfam" id="PF07719">
    <property type="entry name" value="TPR_2"/>
    <property type="match status" value="2"/>
</dbReference>
<feature type="region of interest" description="Disordered" evidence="4">
    <location>
        <begin position="1"/>
        <end position="31"/>
    </location>
</feature>
<dbReference type="RefSeq" id="WP_322775995.1">
    <property type="nucleotide sequence ID" value="NZ_JARJFB010000001.1"/>
</dbReference>
<dbReference type="SMART" id="SM00028">
    <property type="entry name" value="TPR"/>
    <property type="match status" value="11"/>
</dbReference>
<protein>
    <submittedName>
        <fullName evidence="5">Tetratricopeptide domain-contaning protein</fullName>
    </submittedName>
</protein>
<gene>
    <name evidence="5" type="ORF">Megvenef_00036</name>
</gene>
<feature type="repeat" description="TPR" evidence="3">
    <location>
        <begin position="567"/>
        <end position="600"/>
    </location>
</feature>
<feature type="compositionally biased region" description="Low complexity" evidence="4">
    <location>
        <begin position="18"/>
        <end position="29"/>
    </location>
</feature>
<dbReference type="PROSITE" id="PS50005">
    <property type="entry name" value="TPR"/>
    <property type="match status" value="7"/>
</dbReference>
<feature type="repeat" description="TPR" evidence="3">
    <location>
        <begin position="158"/>
        <end position="191"/>
    </location>
</feature>
<dbReference type="SUPFAM" id="SSF48452">
    <property type="entry name" value="TPR-like"/>
    <property type="match status" value="3"/>
</dbReference>
<dbReference type="PANTHER" id="PTHR45641">
    <property type="entry name" value="TETRATRICOPEPTIDE REPEAT PROTEIN (AFU_ORTHOLOGUE AFUA_6G03870)"/>
    <property type="match status" value="1"/>
</dbReference>
<reference evidence="5 6" key="1">
    <citation type="submission" date="2023-03" db="EMBL/GenBank/DDBJ databases">
        <title>Host association and intracellularity evolved multiple times independently in the Rickettsiales.</title>
        <authorList>
            <person name="Castelli M."/>
            <person name="Nardi T."/>
            <person name="Gammuto L."/>
            <person name="Bellinzona G."/>
            <person name="Sabaneyeva E."/>
            <person name="Potekhin A."/>
            <person name="Serra V."/>
            <person name="Petroni G."/>
            <person name="Sassera D."/>
        </authorList>
    </citation>
    <scope>NUCLEOTIDE SEQUENCE [LARGE SCALE GENOMIC DNA]</scope>
    <source>
        <strain evidence="5 6">Sr 2-6</strain>
    </source>
</reference>
<evidence type="ECO:0000256" key="4">
    <source>
        <dbReference type="SAM" id="MobiDB-lite"/>
    </source>
</evidence>
<keyword evidence="1" id="KW-0677">Repeat</keyword>
<feature type="repeat" description="TPR" evidence="3">
    <location>
        <begin position="293"/>
        <end position="326"/>
    </location>
</feature>
<organism evidence="5 6">
    <name type="scientific">Candidatus Megaera venefica</name>
    <dbReference type="NCBI Taxonomy" id="2055910"/>
    <lineage>
        <taxon>Bacteria</taxon>
        <taxon>Pseudomonadati</taxon>
        <taxon>Pseudomonadota</taxon>
        <taxon>Alphaproteobacteria</taxon>
        <taxon>Rickettsiales</taxon>
        <taxon>Rickettsiaceae</taxon>
        <taxon>Candidatus Megaera</taxon>
    </lineage>
</organism>
<dbReference type="Proteomes" id="UP001291687">
    <property type="component" value="Unassembled WGS sequence"/>
</dbReference>
<dbReference type="InterPro" id="IPR011990">
    <property type="entry name" value="TPR-like_helical_dom_sf"/>
</dbReference>
<dbReference type="EMBL" id="JARJFB010000001">
    <property type="protein sequence ID" value="MEA0970089.1"/>
    <property type="molecule type" value="Genomic_DNA"/>
</dbReference>
<comment type="caution">
    <text evidence="5">The sequence shown here is derived from an EMBL/GenBank/DDBJ whole genome shotgun (WGS) entry which is preliminary data.</text>
</comment>
<sequence>MKRQTSGHSGSMKKLKSSESPTDSSSPSDNFEPEYFVEYNTKLGNEALLSKNYTKAIKHYEEALLLSLGNVPLIKNLAKAHTKFGEAHLASKNYDQAIEQLEKASTLAPETGFLNRKLAKAHTKFGEAYLVSKDYDRAIEQFKVASLDTGMKKYKGLAKAHYKLGEAHLASKDYDRAIEQLKESLKIKTVQKLPKLSPSKLLAKAHYKLGEAHLASKDYDRAIEQLEESLKIKTAQKLPTVSTSKLLATAHDELGKNYLASKDYDHAIEQLEKALKIKTVQNLPKLSTSKLLATAHNESGKGHLVLKEYDRAIEQFKAALKLDNDPDIIDNLAKGYYEKATICYNSHDFQQAIVELNEGLKVRPDTKPFIVNLAKAYNGWGVTYLNSKNYESAIEQFKKASELANNPKNTLYLIYAYNEAGNAALSQSDARLALSHYTKCVELMSIDAPISDRIIDLLINIVYFIESQATDTPGMHQRLQSTQYKNLEQILIIQKGKIGAISPDDTVNLSSAHHKIAETYLKLSKYDTHKTLEYRTKSIEHFATSNTVEALEKIIEIDLVEEFVSKEKIYTRIGDLYIMQDNSLKALDYFLKVFAITPKDLEVTLKLSNTYKTLGDHDKYMEYLSLAQPPVGDSPEIVNVLGAEWTGDGSY</sequence>
<feature type="compositionally biased region" description="Basic residues" evidence="4">
    <location>
        <begin position="1"/>
        <end position="15"/>
    </location>
</feature>
<dbReference type="Pfam" id="PF13181">
    <property type="entry name" value="TPR_8"/>
    <property type="match status" value="3"/>
</dbReference>
<feature type="repeat" description="TPR" evidence="3">
    <location>
        <begin position="203"/>
        <end position="236"/>
    </location>
</feature>
<dbReference type="Gene3D" id="1.25.40.10">
    <property type="entry name" value="Tetratricopeptide repeat domain"/>
    <property type="match status" value="5"/>
</dbReference>
<evidence type="ECO:0000256" key="2">
    <source>
        <dbReference type="ARBA" id="ARBA00022803"/>
    </source>
</evidence>
<accession>A0ABU5NA95</accession>
<dbReference type="InterPro" id="IPR013105">
    <property type="entry name" value="TPR_2"/>
</dbReference>
<evidence type="ECO:0000313" key="6">
    <source>
        <dbReference type="Proteomes" id="UP001291687"/>
    </source>
</evidence>
<name>A0ABU5NA95_9RICK</name>
<feature type="repeat" description="TPR" evidence="3">
    <location>
        <begin position="78"/>
        <end position="111"/>
    </location>
</feature>
<feature type="repeat" description="TPR" evidence="3">
    <location>
        <begin position="374"/>
        <end position="407"/>
    </location>
</feature>
<dbReference type="InterPro" id="IPR019734">
    <property type="entry name" value="TPR_rpt"/>
</dbReference>
<dbReference type="PANTHER" id="PTHR45641:SF19">
    <property type="entry name" value="NEPHROCYSTIN-3"/>
    <property type="match status" value="1"/>
</dbReference>
<keyword evidence="2 3" id="KW-0802">TPR repeat</keyword>
<feature type="repeat" description="TPR" evidence="3">
    <location>
        <begin position="248"/>
        <end position="281"/>
    </location>
</feature>
<proteinExistence type="predicted"/>
<keyword evidence="6" id="KW-1185">Reference proteome</keyword>
<evidence type="ECO:0000313" key="5">
    <source>
        <dbReference type="EMBL" id="MEA0970089.1"/>
    </source>
</evidence>